<keyword evidence="1" id="KW-0472">Membrane</keyword>
<protein>
    <submittedName>
        <fullName evidence="2">Uncharacterized protein</fullName>
    </submittedName>
</protein>
<gene>
    <name evidence="2" type="ORF">M408DRAFT_329691</name>
</gene>
<feature type="transmembrane region" description="Helical" evidence="1">
    <location>
        <begin position="38"/>
        <end position="57"/>
    </location>
</feature>
<feature type="transmembrane region" description="Helical" evidence="1">
    <location>
        <begin position="12"/>
        <end position="32"/>
    </location>
</feature>
<keyword evidence="3" id="KW-1185">Reference proteome</keyword>
<dbReference type="AlphaFoldDB" id="A0A0C3ATZ3"/>
<dbReference type="Proteomes" id="UP000054097">
    <property type="component" value="Unassembled WGS sequence"/>
</dbReference>
<sequence>MPEIPCSRLHILVVRAAAACSIAVFLLMTLALNLVSSSSTTFTMMSSVSAVLLLALASQLDRFRSPSTPNNGCGRSPMCIEALFGTACGFAGGMTVFWVAFPPVYIILHHSSHVIEDMIMFGTFSFSWIASISSMASLVLLTDREDSSIEVACDSKV</sequence>
<proteinExistence type="predicted"/>
<accession>A0A0C3ATZ3</accession>
<keyword evidence="1" id="KW-0812">Transmembrane</keyword>
<reference evidence="2 3" key="1">
    <citation type="submission" date="2014-04" db="EMBL/GenBank/DDBJ databases">
        <authorList>
            <consortium name="DOE Joint Genome Institute"/>
            <person name="Kuo A."/>
            <person name="Zuccaro A."/>
            <person name="Kohler A."/>
            <person name="Nagy L.G."/>
            <person name="Floudas D."/>
            <person name="Copeland A."/>
            <person name="Barry K.W."/>
            <person name="Cichocki N."/>
            <person name="Veneault-Fourrey C."/>
            <person name="LaButti K."/>
            <person name="Lindquist E.A."/>
            <person name="Lipzen A."/>
            <person name="Lundell T."/>
            <person name="Morin E."/>
            <person name="Murat C."/>
            <person name="Sun H."/>
            <person name="Tunlid A."/>
            <person name="Henrissat B."/>
            <person name="Grigoriev I.V."/>
            <person name="Hibbett D.S."/>
            <person name="Martin F."/>
            <person name="Nordberg H.P."/>
            <person name="Cantor M.N."/>
            <person name="Hua S.X."/>
        </authorList>
    </citation>
    <scope>NUCLEOTIDE SEQUENCE [LARGE SCALE GENOMIC DNA]</scope>
    <source>
        <strain evidence="2 3">MAFF 305830</strain>
    </source>
</reference>
<feature type="transmembrane region" description="Helical" evidence="1">
    <location>
        <begin position="78"/>
        <end position="99"/>
    </location>
</feature>
<organism evidence="2 3">
    <name type="scientific">Serendipita vermifera MAFF 305830</name>
    <dbReference type="NCBI Taxonomy" id="933852"/>
    <lineage>
        <taxon>Eukaryota</taxon>
        <taxon>Fungi</taxon>
        <taxon>Dikarya</taxon>
        <taxon>Basidiomycota</taxon>
        <taxon>Agaricomycotina</taxon>
        <taxon>Agaricomycetes</taxon>
        <taxon>Sebacinales</taxon>
        <taxon>Serendipitaceae</taxon>
        <taxon>Serendipita</taxon>
    </lineage>
</organism>
<name>A0A0C3ATZ3_SERVB</name>
<evidence type="ECO:0000256" key="1">
    <source>
        <dbReference type="SAM" id="Phobius"/>
    </source>
</evidence>
<keyword evidence="1" id="KW-1133">Transmembrane helix</keyword>
<reference evidence="3" key="2">
    <citation type="submission" date="2015-01" db="EMBL/GenBank/DDBJ databases">
        <title>Evolutionary Origins and Diversification of the Mycorrhizal Mutualists.</title>
        <authorList>
            <consortium name="DOE Joint Genome Institute"/>
            <consortium name="Mycorrhizal Genomics Consortium"/>
            <person name="Kohler A."/>
            <person name="Kuo A."/>
            <person name="Nagy L.G."/>
            <person name="Floudas D."/>
            <person name="Copeland A."/>
            <person name="Barry K.W."/>
            <person name="Cichocki N."/>
            <person name="Veneault-Fourrey C."/>
            <person name="LaButti K."/>
            <person name="Lindquist E.A."/>
            <person name="Lipzen A."/>
            <person name="Lundell T."/>
            <person name="Morin E."/>
            <person name="Murat C."/>
            <person name="Riley R."/>
            <person name="Ohm R."/>
            <person name="Sun H."/>
            <person name="Tunlid A."/>
            <person name="Henrissat B."/>
            <person name="Grigoriev I.V."/>
            <person name="Hibbett D.S."/>
            <person name="Martin F."/>
        </authorList>
    </citation>
    <scope>NUCLEOTIDE SEQUENCE [LARGE SCALE GENOMIC DNA]</scope>
    <source>
        <strain evidence="3">MAFF 305830</strain>
    </source>
</reference>
<dbReference type="EMBL" id="KN824295">
    <property type="protein sequence ID" value="KIM28035.1"/>
    <property type="molecule type" value="Genomic_DNA"/>
</dbReference>
<evidence type="ECO:0000313" key="3">
    <source>
        <dbReference type="Proteomes" id="UP000054097"/>
    </source>
</evidence>
<dbReference type="HOGENOM" id="CLU_1679022_0_0_1"/>
<evidence type="ECO:0000313" key="2">
    <source>
        <dbReference type="EMBL" id="KIM28035.1"/>
    </source>
</evidence>
<feature type="transmembrane region" description="Helical" evidence="1">
    <location>
        <begin position="119"/>
        <end position="141"/>
    </location>
</feature>